<reference evidence="1 2" key="1">
    <citation type="journal article" date="2018" name="Mol. Biol. Evol.">
        <title>Broad Genomic Sampling Reveals a Smut Pathogenic Ancestry of the Fungal Clade Ustilaginomycotina.</title>
        <authorList>
            <person name="Kijpornyongpan T."/>
            <person name="Mondo S.J."/>
            <person name="Barry K."/>
            <person name="Sandor L."/>
            <person name="Lee J."/>
            <person name="Lipzen A."/>
            <person name="Pangilinan J."/>
            <person name="LaButti K."/>
            <person name="Hainaut M."/>
            <person name="Henrissat B."/>
            <person name="Grigoriev I.V."/>
            <person name="Spatafora J.W."/>
            <person name="Aime M.C."/>
        </authorList>
    </citation>
    <scope>NUCLEOTIDE SEQUENCE [LARGE SCALE GENOMIC DNA]</scope>
    <source>
        <strain evidence="1 2">MCA 3645</strain>
    </source>
</reference>
<sequence>MCSRILALPCRPYDAQQPQTEASRLLSSHQFAMLRLLPCCCCCSCSCSCCCCCCCALQDTLPPVPELASCHAPATLSAPPVTRVALLGPLSFPPRNYRQCDWPTSCILAFKAWWF</sequence>
<name>A0A317XS30_9BASI</name>
<gene>
    <name evidence="1" type="ORF">BCV70DRAFT_97824</name>
</gene>
<dbReference type="InParanoid" id="A0A317XS30"/>
<evidence type="ECO:0000313" key="1">
    <source>
        <dbReference type="EMBL" id="PWZ00593.1"/>
    </source>
</evidence>
<keyword evidence="2" id="KW-1185">Reference proteome</keyword>
<evidence type="ECO:0000313" key="2">
    <source>
        <dbReference type="Proteomes" id="UP000246740"/>
    </source>
</evidence>
<organism evidence="1 2">
    <name type="scientific">Testicularia cyperi</name>
    <dbReference type="NCBI Taxonomy" id="1882483"/>
    <lineage>
        <taxon>Eukaryota</taxon>
        <taxon>Fungi</taxon>
        <taxon>Dikarya</taxon>
        <taxon>Basidiomycota</taxon>
        <taxon>Ustilaginomycotina</taxon>
        <taxon>Ustilaginomycetes</taxon>
        <taxon>Ustilaginales</taxon>
        <taxon>Anthracoideaceae</taxon>
        <taxon>Testicularia</taxon>
    </lineage>
</organism>
<dbReference type="Proteomes" id="UP000246740">
    <property type="component" value="Unassembled WGS sequence"/>
</dbReference>
<protein>
    <submittedName>
        <fullName evidence="1">Uncharacterized protein</fullName>
    </submittedName>
</protein>
<accession>A0A317XS30</accession>
<dbReference type="AlphaFoldDB" id="A0A317XS30"/>
<proteinExistence type="predicted"/>
<dbReference type="EMBL" id="KZ819192">
    <property type="protein sequence ID" value="PWZ00593.1"/>
    <property type="molecule type" value="Genomic_DNA"/>
</dbReference>